<evidence type="ECO:0000256" key="2">
    <source>
        <dbReference type="SAM" id="MobiDB-lite"/>
    </source>
</evidence>
<keyword evidence="1" id="KW-0175">Coiled coil</keyword>
<evidence type="ECO:0000313" key="4">
    <source>
        <dbReference type="Proteomes" id="UP001472866"/>
    </source>
</evidence>
<accession>A0AAX4P4N9</accession>
<reference evidence="3 4" key="1">
    <citation type="submission" date="2024-03" db="EMBL/GenBank/DDBJ databases">
        <title>Complete genome sequence of the green alga Chloropicon roscoffensis RCC1871.</title>
        <authorList>
            <person name="Lemieux C."/>
            <person name="Pombert J.-F."/>
            <person name="Otis C."/>
            <person name="Turmel M."/>
        </authorList>
    </citation>
    <scope>NUCLEOTIDE SEQUENCE [LARGE SCALE GENOMIC DNA]</scope>
    <source>
        <strain evidence="3 4">RCC1871</strain>
    </source>
</reference>
<protein>
    <submittedName>
        <fullName evidence="3">Uncharacterized protein</fullName>
    </submittedName>
</protein>
<feature type="compositionally biased region" description="Basic residues" evidence="2">
    <location>
        <begin position="14"/>
        <end position="25"/>
    </location>
</feature>
<gene>
    <name evidence="3" type="ORF">HKI87_03g26730</name>
</gene>
<feature type="region of interest" description="Disordered" evidence="2">
    <location>
        <begin position="1"/>
        <end position="30"/>
    </location>
</feature>
<evidence type="ECO:0000313" key="3">
    <source>
        <dbReference type="EMBL" id="WZN61139.1"/>
    </source>
</evidence>
<dbReference type="Proteomes" id="UP001472866">
    <property type="component" value="Chromosome 03"/>
</dbReference>
<organism evidence="3 4">
    <name type="scientific">Chloropicon roscoffensis</name>
    <dbReference type="NCBI Taxonomy" id="1461544"/>
    <lineage>
        <taxon>Eukaryota</taxon>
        <taxon>Viridiplantae</taxon>
        <taxon>Chlorophyta</taxon>
        <taxon>Chloropicophyceae</taxon>
        <taxon>Chloropicales</taxon>
        <taxon>Chloropicaceae</taxon>
        <taxon>Chloropicon</taxon>
    </lineage>
</organism>
<sequence>MRRATERWGGARPWQRRKPRRRRSGGRGSRLAFRMSLRLALRRSPMPSKARMKAELEAELEARAAKAEEEVEARRKAALTEARKARDKAGVDAGVSALSDAVRSPMPMPLEHRLQVDIAPTGRPNFNSRRKLADVGDDLKPALDTVSTGISGSASGMSQQQAIGQSADDVAKAGVDTGVSAIADAIGGPFGN</sequence>
<dbReference type="EMBL" id="CP151503">
    <property type="protein sequence ID" value="WZN61139.1"/>
    <property type="molecule type" value="Genomic_DNA"/>
</dbReference>
<proteinExistence type="predicted"/>
<evidence type="ECO:0000256" key="1">
    <source>
        <dbReference type="SAM" id="Coils"/>
    </source>
</evidence>
<dbReference type="AlphaFoldDB" id="A0AAX4P4N9"/>
<feature type="coiled-coil region" evidence="1">
    <location>
        <begin position="50"/>
        <end position="88"/>
    </location>
</feature>
<name>A0AAX4P4N9_9CHLO</name>
<keyword evidence="4" id="KW-1185">Reference proteome</keyword>